<keyword evidence="4 10" id="KW-0328">Glycosyltransferase</keyword>
<feature type="transmembrane region" description="Helical" evidence="10">
    <location>
        <begin position="126"/>
        <end position="144"/>
    </location>
</feature>
<reference evidence="11" key="1">
    <citation type="submission" date="2020-06" db="EMBL/GenBank/DDBJ databases">
        <title>Draft genome of Bugula neritina, a colonial animal packing powerful symbionts and potential medicines.</title>
        <authorList>
            <person name="Rayko M."/>
        </authorList>
    </citation>
    <scope>NUCLEOTIDE SEQUENCE [LARGE SCALE GENOMIC DNA]</scope>
    <source>
        <strain evidence="11">Kwan_BN1</strain>
    </source>
</reference>
<keyword evidence="5" id="KW-0808">Transferase</keyword>
<dbReference type="UniPathway" id="UPA00378"/>
<dbReference type="GO" id="GO:0006487">
    <property type="term" value="P:protein N-linked glycosylation"/>
    <property type="evidence" value="ECO:0007669"/>
    <property type="project" value="TreeGrafter"/>
</dbReference>
<accession>A0A7J7KC71</accession>
<feature type="transmembrane region" description="Helical" evidence="10">
    <location>
        <begin position="354"/>
        <end position="371"/>
    </location>
</feature>
<feature type="transmembrane region" description="Helical" evidence="10">
    <location>
        <begin position="237"/>
        <end position="254"/>
    </location>
</feature>
<feature type="transmembrane region" description="Helical" evidence="10">
    <location>
        <begin position="329"/>
        <end position="347"/>
    </location>
</feature>
<dbReference type="EC" id="2.4.1.-" evidence="10"/>
<keyword evidence="8 10" id="KW-1133">Transmembrane helix</keyword>
<evidence type="ECO:0000256" key="2">
    <source>
        <dbReference type="ARBA" id="ARBA00004922"/>
    </source>
</evidence>
<dbReference type="GO" id="GO:0000026">
    <property type="term" value="F:alpha-1,2-mannosyltransferase activity"/>
    <property type="evidence" value="ECO:0007669"/>
    <property type="project" value="TreeGrafter"/>
</dbReference>
<dbReference type="OrthoDB" id="497541at2759"/>
<dbReference type="Pfam" id="PF03901">
    <property type="entry name" value="Glyco_transf_22"/>
    <property type="match status" value="1"/>
</dbReference>
<evidence type="ECO:0000256" key="3">
    <source>
        <dbReference type="ARBA" id="ARBA00007063"/>
    </source>
</evidence>
<evidence type="ECO:0000313" key="11">
    <source>
        <dbReference type="EMBL" id="KAF6036242.1"/>
    </source>
</evidence>
<dbReference type="Proteomes" id="UP000593567">
    <property type="component" value="Unassembled WGS sequence"/>
</dbReference>
<organism evidence="11 12">
    <name type="scientific">Bugula neritina</name>
    <name type="common">Brown bryozoan</name>
    <name type="synonym">Sertularia neritina</name>
    <dbReference type="NCBI Taxonomy" id="10212"/>
    <lineage>
        <taxon>Eukaryota</taxon>
        <taxon>Metazoa</taxon>
        <taxon>Spiralia</taxon>
        <taxon>Lophotrochozoa</taxon>
        <taxon>Bryozoa</taxon>
        <taxon>Gymnolaemata</taxon>
        <taxon>Cheilostomatida</taxon>
        <taxon>Flustrina</taxon>
        <taxon>Buguloidea</taxon>
        <taxon>Bugulidae</taxon>
        <taxon>Bugula</taxon>
    </lineage>
</organism>
<evidence type="ECO:0000256" key="9">
    <source>
        <dbReference type="ARBA" id="ARBA00023136"/>
    </source>
</evidence>
<dbReference type="EMBL" id="VXIV02000759">
    <property type="protein sequence ID" value="KAF6036242.1"/>
    <property type="molecule type" value="Genomic_DNA"/>
</dbReference>
<evidence type="ECO:0000313" key="12">
    <source>
        <dbReference type="Proteomes" id="UP000593567"/>
    </source>
</evidence>
<evidence type="ECO:0000256" key="5">
    <source>
        <dbReference type="ARBA" id="ARBA00022679"/>
    </source>
</evidence>
<dbReference type="AlphaFoldDB" id="A0A7J7KC71"/>
<evidence type="ECO:0000256" key="10">
    <source>
        <dbReference type="RuleBase" id="RU363075"/>
    </source>
</evidence>
<feature type="transmembrane region" description="Helical" evidence="10">
    <location>
        <begin position="290"/>
        <end position="317"/>
    </location>
</feature>
<proteinExistence type="inferred from homology"/>
<feature type="transmembrane region" description="Helical" evidence="10">
    <location>
        <begin position="156"/>
        <end position="178"/>
    </location>
</feature>
<gene>
    <name evidence="11" type="ORF">EB796_005450</name>
</gene>
<keyword evidence="7 10" id="KW-0256">Endoplasmic reticulum</keyword>
<keyword evidence="6 10" id="KW-0812">Transmembrane</keyword>
<dbReference type="InterPro" id="IPR005599">
    <property type="entry name" value="GPI_mannosylTrfase"/>
</dbReference>
<evidence type="ECO:0000256" key="4">
    <source>
        <dbReference type="ARBA" id="ARBA00022676"/>
    </source>
</evidence>
<comment type="caution">
    <text evidence="11">The sequence shown here is derived from an EMBL/GenBank/DDBJ whole genome shotgun (WGS) entry which is preliminary data.</text>
</comment>
<comment type="subcellular location">
    <subcellularLocation>
        <location evidence="1 10">Endoplasmic reticulum membrane</location>
        <topology evidence="1 10">Multi-pass membrane protein</topology>
    </subcellularLocation>
</comment>
<dbReference type="GO" id="GO:0005789">
    <property type="term" value="C:endoplasmic reticulum membrane"/>
    <property type="evidence" value="ECO:0007669"/>
    <property type="project" value="UniProtKB-SubCell"/>
</dbReference>
<comment type="similarity">
    <text evidence="3 10">Belongs to the glycosyltransferase 22 family.</text>
</comment>
<keyword evidence="9 10" id="KW-0472">Membrane</keyword>
<feature type="transmembrane region" description="Helical" evidence="10">
    <location>
        <begin position="391"/>
        <end position="413"/>
    </location>
</feature>
<evidence type="ECO:0000256" key="8">
    <source>
        <dbReference type="ARBA" id="ARBA00022989"/>
    </source>
</evidence>
<evidence type="ECO:0000256" key="1">
    <source>
        <dbReference type="ARBA" id="ARBA00004477"/>
    </source>
</evidence>
<dbReference type="PANTHER" id="PTHR22760:SF2">
    <property type="entry name" value="ALPHA-1,2-MANNOSYLTRANSFERASE ALG9"/>
    <property type="match status" value="1"/>
</dbReference>
<evidence type="ECO:0000256" key="6">
    <source>
        <dbReference type="ARBA" id="ARBA00022692"/>
    </source>
</evidence>
<feature type="transmembrane region" description="Helical" evidence="10">
    <location>
        <begin position="101"/>
        <end position="120"/>
    </location>
</feature>
<comment type="pathway">
    <text evidence="2">Protein modification; protein glycosylation.</text>
</comment>
<sequence length="508" mass="57836">MSASRRRPASTAGGQNLEEIPIRTRTSSVPWNGPVCVASVWAPKVNTVFKLLLSLRVMSAIWSNISDCDETYNYWEPAHFLLYKQGFQTWEYSPEYAIRSYAYILIHILPVKLIQLFTTLDKITTFYLIRCFLAISCAACETYFYRGILKLYGSAVARLAFAFMCLSTGMFISAAAFLPSSFSMYMTMLSMGAWYSGHLPVAIFSTAVSTFLGWPFASILGLPIAIDILYRRKKAQLFIVWCVLSALLILLPVVCYDSSMFGKLVVAPLNIVMYNVMTSHGPDLYGTEPWTFYFINGFLNFNIIFLLALPVVAVLYATQKFTGLWFPGIPHYLTLSPMYLWIAIFFSQAHKEERFLFPIYPLICVSAALTLDSCQRFTSHLVGYTKHYTQFLSFIPVSVVSVYGLLSLSRILALYQGYHAPIDVYTALNNISSDRTIHRLRSDGPVYVCTGKEWYRFPSSFFFADHRWSLRFLKSEFRGQLPGRYYDGADATSLLPPHMNDMNREEPS</sequence>
<keyword evidence="12" id="KW-1185">Reference proteome</keyword>
<feature type="transmembrane region" description="Helical" evidence="10">
    <location>
        <begin position="198"/>
        <end position="225"/>
    </location>
</feature>
<dbReference type="PANTHER" id="PTHR22760">
    <property type="entry name" value="GLYCOSYLTRANSFERASE"/>
    <property type="match status" value="1"/>
</dbReference>
<name>A0A7J7KC71_BUGNE</name>
<evidence type="ECO:0000256" key="7">
    <source>
        <dbReference type="ARBA" id="ARBA00022824"/>
    </source>
</evidence>
<protein>
    <recommendedName>
        <fullName evidence="10">Mannosyltransferase</fullName>
        <ecNumber evidence="10">2.4.1.-</ecNumber>
    </recommendedName>
</protein>